<dbReference type="Gene3D" id="1.25.40.20">
    <property type="entry name" value="Ankyrin repeat-containing domain"/>
    <property type="match status" value="2"/>
</dbReference>
<dbReference type="Pfam" id="PF12796">
    <property type="entry name" value="Ank_2"/>
    <property type="match status" value="2"/>
</dbReference>
<proteinExistence type="predicted"/>
<dbReference type="PROSITE" id="PS50297">
    <property type="entry name" value="ANK_REP_REGION"/>
    <property type="match status" value="2"/>
</dbReference>
<evidence type="ECO:0000256" key="2">
    <source>
        <dbReference type="ARBA" id="ARBA00023043"/>
    </source>
</evidence>
<gene>
    <name evidence="4" type="ORF">CGXH109_LOCUS34339</name>
</gene>
<dbReference type="PANTHER" id="PTHR24198">
    <property type="entry name" value="ANKYRIN REPEAT AND PROTEIN KINASE DOMAIN-CONTAINING PROTEIN"/>
    <property type="match status" value="1"/>
</dbReference>
<dbReference type="Proteomes" id="UP001152533">
    <property type="component" value="Unassembled WGS sequence"/>
</dbReference>
<dbReference type="EMBL" id="CAMGZC010000159">
    <property type="protein sequence ID" value="CAI0644315.1"/>
    <property type="molecule type" value="Genomic_DNA"/>
</dbReference>
<evidence type="ECO:0000313" key="4">
    <source>
        <dbReference type="EMBL" id="CAI0644315.1"/>
    </source>
</evidence>
<sequence length="958" mass="107087">MDQDNQTYPLYSYAASNWIYYAREQWDDPSLLASAKRLFDPCKSACFTHWAVFLVLQLRGWAEKLEIEDQMNLVAEIVNENTHPLHFAAILSLPEISSFLLTQIEPQTSDYLIEKVFECAVDCLWGAIRHTGKGYTRFHTRARFRRLIGTDTSETCFMIHTIRLFIQHFEQTPRHMLLVTGGTVLAQCDSDQFSEEMQHLINVGLNSWDNEEMQSMCLFCESLSRTIDESAIIHFELCRLVWEYGLKIAQNIGYMKTYEIDSSISQDRLSLEKLSISACHDVDDTQLREAVKDARISTSSITDCDTGNGLLHNLVLGDHEEMKGALGMSGWEYRIELMLDILLGDGCSLSSRNNNGHTPFSLALEQGETRLAEILLERKEFASSAWGSPVPILLLVAKSGSETVLDQLLDLGLPTSPLDYSSKSPLHCLQANTELGLAIRFEQVLPGSRELRSDGKMPWKHYLHNTNFDPPSSDVLSFLIQPLLLHFESLEISNIWESYTANLSQHALRKRYKAADLVVKSLVQDGVLKQYEKARLKSGLFSFAGLFSAFSKDFDEGDFPISDSTMCLLLEATEYWTSFQDTDCAVQVLKLSTNLDYDMTSFQLMRRGVKVHRRVEGISALEHIYTLPAVDDENVSRIEEFLKHADPGSINQTNPTSGLGLIHVSTDMDEQQFRRKILELTMEAGASPNLRTASDVGDTGLTYHLDQKNFELACVLLEQGADPLIPSLHGWTAVHMAAARGAMLFMSRLLSPREPTWTIDWEHGCRTVYQSETFNDTTPLHVAVTASADVLLLLLQNVPSINLEAATDNGFTALHWAAMGGSINCVEDLVSRGANVNARSADGQLALHIAVEKGNLGLVERLLELGSEITARSDGMTPLFLAYENNQQLIIDRLKAHAAQSSAVAPVWDNVPSSPLLSQKPFHGGFGLEAFPPAKPFWIDSLRLISISQKRELAVSPL</sequence>
<dbReference type="PROSITE" id="PS50088">
    <property type="entry name" value="ANK_REPEAT"/>
    <property type="match status" value="2"/>
</dbReference>
<dbReference type="InterPro" id="IPR002110">
    <property type="entry name" value="Ankyrin_rpt"/>
</dbReference>
<dbReference type="SMART" id="SM00248">
    <property type="entry name" value="ANK"/>
    <property type="match status" value="7"/>
</dbReference>
<keyword evidence="2 3" id="KW-0040">ANK repeat</keyword>
<evidence type="ECO:0000256" key="1">
    <source>
        <dbReference type="ARBA" id="ARBA00022737"/>
    </source>
</evidence>
<dbReference type="SUPFAM" id="SSF48403">
    <property type="entry name" value="Ankyrin repeat"/>
    <property type="match status" value="2"/>
</dbReference>
<dbReference type="PANTHER" id="PTHR24198:SF165">
    <property type="entry name" value="ANKYRIN REPEAT-CONTAINING PROTEIN-RELATED"/>
    <property type="match status" value="1"/>
</dbReference>
<accession>A0A9W4RNC9</accession>
<evidence type="ECO:0000256" key="3">
    <source>
        <dbReference type="PROSITE-ProRule" id="PRU00023"/>
    </source>
</evidence>
<name>A0A9W4RNC9_9PEZI</name>
<comment type="caution">
    <text evidence="4">The sequence shown here is derived from an EMBL/GenBank/DDBJ whole genome shotgun (WGS) entry which is preliminary data.</text>
</comment>
<keyword evidence="1" id="KW-0677">Repeat</keyword>
<feature type="repeat" description="ANK" evidence="3">
    <location>
        <begin position="809"/>
        <end position="841"/>
    </location>
</feature>
<evidence type="ECO:0000313" key="5">
    <source>
        <dbReference type="Proteomes" id="UP001152533"/>
    </source>
</evidence>
<keyword evidence="5" id="KW-1185">Reference proteome</keyword>
<organism evidence="4 5">
    <name type="scientific">Colletotrichum noveboracense</name>
    <dbReference type="NCBI Taxonomy" id="2664923"/>
    <lineage>
        <taxon>Eukaryota</taxon>
        <taxon>Fungi</taxon>
        <taxon>Dikarya</taxon>
        <taxon>Ascomycota</taxon>
        <taxon>Pezizomycotina</taxon>
        <taxon>Sordariomycetes</taxon>
        <taxon>Hypocreomycetidae</taxon>
        <taxon>Glomerellales</taxon>
        <taxon>Glomerellaceae</taxon>
        <taxon>Colletotrichum</taxon>
        <taxon>Colletotrichum gloeosporioides species complex</taxon>
    </lineage>
</organism>
<protein>
    <submittedName>
        <fullName evidence="4">Uncharacterized protein</fullName>
    </submittedName>
</protein>
<dbReference type="AlphaFoldDB" id="A0A9W4RNC9"/>
<reference evidence="4" key="1">
    <citation type="submission" date="2022-08" db="EMBL/GenBank/DDBJ databases">
        <authorList>
            <person name="Giroux E."/>
            <person name="Giroux E."/>
        </authorList>
    </citation>
    <scope>NUCLEOTIDE SEQUENCE</scope>
    <source>
        <strain evidence="4">H1091258</strain>
    </source>
</reference>
<dbReference type="InterPro" id="IPR036770">
    <property type="entry name" value="Ankyrin_rpt-contain_sf"/>
</dbReference>
<feature type="repeat" description="ANK" evidence="3">
    <location>
        <begin position="842"/>
        <end position="874"/>
    </location>
</feature>